<dbReference type="Pfam" id="PF00440">
    <property type="entry name" value="TetR_N"/>
    <property type="match status" value="1"/>
</dbReference>
<dbReference type="InterPro" id="IPR036271">
    <property type="entry name" value="Tet_transcr_reg_TetR-rel_C_sf"/>
</dbReference>
<dbReference type="Proteomes" id="UP000759103">
    <property type="component" value="Unassembled WGS sequence"/>
</dbReference>
<accession>A0ABS7BJX0</accession>
<comment type="caution">
    <text evidence="6">The sequence shown here is derived from an EMBL/GenBank/DDBJ whole genome shotgun (WGS) entry which is preliminary data.</text>
</comment>
<sequence>MSDEISVVAARPLRRDAQARRDALIAAARLCFARAGYFVPLEDIADAAGVGRGTFYRNFKDRMALALAVFEQEIERMRARLDPALPLDEALTQVVLDGAETATLFARLALDMPRDGADRAAFDGLRQRLERLFEPIAERAHRDGTLAPELGARDLVLAMRMLSGLLLKHNNAAERRQQIDDALRLLLAGLRPRSISRS</sequence>
<evidence type="ECO:0000259" key="5">
    <source>
        <dbReference type="PROSITE" id="PS50977"/>
    </source>
</evidence>
<dbReference type="InterPro" id="IPR001647">
    <property type="entry name" value="HTH_TetR"/>
</dbReference>
<dbReference type="PANTHER" id="PTHR30055">
    <property type="entry name" value="HTH-TYPE TRANSCRIPTIONAL REGULATOR RUTR"/>
    <property type="match status" value="1"/>
</dbReference>
<organism evidence="6 7">
    <name type="scientific">Sphingomonas citri</name>
    <dbReference type="NCBI Taxonomy" id="2862499"/>
    <lineage>
        <taxon>Bacteria</taxon>
        <taxon>Pseudomonadati</taxon>
        <taxon>Pseudomonadota</taxon>
        <taxon>Alphaproteobacteria</taxon>
        <taxon>Sphingomonadales</taxon>
        <taxon>Sphingomonadaceae</taxon>
        <taxon>Sphingomonas</taxon>
    </lineage>
</organism>
<protein>
    <submittedName>
        <fullName evidence="6">TetR/AcrR family transcriptional regulator</fullName>
    </submittedName>
</protein>
<dbReference type="EMBL" id="JAHXZN010000001">
    <property type="protein sequence ID" value="MBW6529790.1"/>
    <property type="molecule type" value="Genomic_DNA"/>
</dbReference>
<evidence type="ECO:0000256" key="1">
    <source>
        <dbReference type="ARBA" id="ARBA00023015"/>
    </source>
</evidence>
<dbReference type="InterPro" id="IPR050109">
    <property type="entry name" value="HTH-type_TetR-like_transc_reg"/>
</dbReference>
<dbReference type="PRINTS" id="PR00455">
    <property type="entry name" value="HTHTETR"/>
</dbReference>
<evidence type="ECO:0000313" key="7">
    <source>
        <dbReference type="Proteomes" id="UP000759103"/>
    </source>
</evidence>
<keyword evidence="7" id="KW-1185">Reference proteome</keyword>
<keyword evidence="2 4" id="KW-0238">DNA-binding</keyword>
<dbReference type="SUPFAM" id="SSF48498">
    <property type="entry name" value="Tetracyclin repressor-like, C-terminal domain"/>
    <property type="match status" value="1"/>
</dbReference>
<keyword evidence="3" id="KW-0804">Transcription</keyword>
<dbReference type="SUPFAM" id="SSF46689">
    <property type="entry name" value="Homeodomain-like"/>
    <property type="match status" value="1"/>
</dbReference>
<gene>
    <name evidence="6" type="ORF">KZ820_03495</name>
</gene>
<name>A0ABS7BJX0_9SPHN</name>
<evidence type="ECO:0000256" key="2">
    <source>
        <dbReference type="ARBA" id="ARBA00023125"/>
    </source>
</evidence>
<dbReference type="InterPro" id="IPR009057">
    <property type="entry name" value="Homeodomain-like_sf"/>
</dbReference>
<feature type="domain" description="HTH tetR-type" evidence="5">
    <location>
        <begin position="18"/>
        <end position="77"/>
    </location>
</feature>
<dbReference type="Gene3D" id="1.10.357.10">
    <property type="entry name" value="Tetracycline Repressor, domain 2"/>
    <property type="match status" value="1"/>
</dbReference>
<reference evidence="6 7" key="1">
    <citation type="submission" date="2021-07" db="EMBL/GenBank/DDBJ databases">
        <title>Sphingomonas sp.</title>
        <authorList>
            <person name="Feng G."/>
            <person name="Li J."/>
            <person name="Pan M."/>
        </authorList>
    </citation>
    <scope>NUCLEOTIDE SEQUENCE [LARGE SCALE GENOMIC DNA]</scope>
    <source>
        <strain evidence="6 7">RRHST34</strain>
    </source>
</reference>
<feature type="DNA-binding region" description="H-T-H motif" evidence="4">
    <location>
        <begin position="40"/>
        <end position="59"/>
    </location>
</feature>
<dbReference type="PROSITE" id="PS50977">
    <property type="entry name" value="HTH_TETR_2"/>
    <property type="match status" value="1"/>
</dbReference>
<dbReference type="PANTHER" id="PTHR30055:SF234">
    <property type="entry name" value="HTH-TYPE TRANSCRIPTIONAL REGULATOR BETI"/>
    <property type="match status" value="1"/>
</dbReference>
<dbReference type="RefSeq" id="WP_219747272.1">
    <property type="nucleotide sequence ID" value="NZ_JAHXZN010000001.1"/>
</dbReference>
<keyword evidence="1" id="KW-0805">Transcription regulation</keyword>
<evidence type="ECO:0000313" key="6">
    <source>
        <dbReference type="EMBL" id="MBW6529790.1"/>
    </source>
</evidence>
<evidence type="ECO:0000256" key="3">
    <source>
        <dbReference type="ARBA" id="ARBA00023163"/>
    </source>
</evidence>
<evidence type="ECO:0000256" key="4">
    <source>
        <dbReference type="PROSITE-ProRule" id="PRU00335"/>
    </source>
</evidence>
<proteinExistence type="predicted"/>